<dbReference type="SUPFAM" id="SSF46600">
    <property type="entry name" value="C-terminal UvrC-binding domain of UvrB"/>
    <property type="match status" value="1"/>
</dbReference>
<dbReference type="CDD" id="cd10434">
    <property type="entry name" value="GIY-YIG_UvrC_Cho"/>
    <property type="match status" value="1"/>
</dbReference>
<accession>A0A1F6SYJ1</accession>
<dbReference type="PROSITE" id="PS50165">
    <property type="entry name" value="UVRC"/>
    <property type="match status" value="1"/>
</dbReference>
<dbReference type="SUPFAM" id="SSF82771">
    <property type="entry name" value="GIY-YIG endonuclease"/>
    <property type="match status" value="1"/>
</dbReference>
<keyword evidence="3 7" id="KW-0228">DNA excision</keyword>
<dbReference type="Gene3D" id="4.10.860.10">
    <property type="entry name" value="UVR domain"/>
    <property type="match status" value="1"/>
</dbReference>
<keyword evidence="2 7" id="KW-0227">DNA damage</keyword>
<dbReference type="InterPro" id="IPR050066">
    <property type="entry name" value="UvrABC_protein_C"/>
</dbReference>
<dbReference type="NCBIfam" id="NF001824">
    <property type="entry name" value="PRK00558.1-5"/>
    <property type="match status" value="1"/>
</dbReference>
<dbReference type="AlphaFoldDB" id="A0A1F6SYJ1"/>
<dbReference type="SMART" id="SM00278">
    <property type="entry name" value="HhH1"/>
    <property type="match status" value="2"/>
</dbReference>
<sequence>MTFDAQRLVASLPGGPGIYRMLDPDGEVLYVGKALNLKKRVQSYFRPRGLAPKVAALMRLTVDLDTTRTRTEGEALLLEHNLIRQHRPRFNILLRDDKSYPYIHISDHAYPRIAFYRGARKEKGRFYGPYPSVVSVREALHLLQKVFRLRTCEDTVFRNRSRSCLQHQIGRCSAPCVKFIEPAAYAEDLRQAELFLRGRASPLVDELARQMESASDRHEYEAAASLRDRITALRDIQKQQIITVDGGDADAIALVRDGEATGVAVVFIRGGRNLGSKVLYPTFSIEKDLPEALAAFLPQYYLGKSIPPRIYLNVSPADRALLEQVFSDQAGTAVRLLTPRQGVARRWMEMAVLNARDALQRRAGERASLERRFELLQQALKLDAVPERLECFDISHTFGEATVASCVVFDRQGPVKSDYRRYNLEGLKPGDDYGALHQALTRRFRRVAGEPEMSRTSSGRSGRRAPGQGSPGRGLEKSALSRQGRQESIVPDILFIDGGKGQVSTARSVLEELGITGVRLIGVAKGRSRKPGREQLFLSGSTAATILPADSPALHLIQTIRDEAHRFAIQAHRARRAKARTTSPLEGIPGIGPQRRRQLLRHFGGQQGISRASVDDLVRAPGISRDLAQRIYDLFHD</sequence>
<evidence type="ECO:0000313" key="13">
    <source>
        <dbReference type="Proteomes" id="UP000178379"/>
    </source>
</evidence>
<dbReference type="InterPro" id="IPR000305">
    <property type="entry name" value="GIY-YIG_endonuc"/>
</dbReference>
<dbReference type="InterPro" id="IPR036876">
    <property type="entry name" value="UVR_dom_sf"/>
</dbReference>
<dbReference type="Gene3D" id="3.30.420.340">
    <property type="entry name" value="UvrC, RNAse H endonuclease domain"/>
    <property type="match status" value="1"/>
</dbReference>
<evidence type="ECO:0000259" key="9">
    <source>
        <dbReference type="PROSITE" id="PS50151"/>
    </source>
</evidence>
<dbReference type="PROSITE" id="PS50151">
    <property type="entry name" value="UVR"/>
    <property type="match status" value="1"/>
</dbReference>
<dbReference type="Proteomes" id="UP000178379">
    <property type="component" value="Unassembled WGS sequence"/>
</dbReference>
<comment type="similarity">
    <text evidence="7">Belongs to the UvrC family.</text>
</comment>
<dbReference type="SMART" id="SM00465">
    <property type="entry name" value="GIYc"/>
    <property type="match status" value="1"/>
</dbReference>
<feature type="domain" description="UvrC family homology region profile" evidence="11">
    <location>
        <begin position="252"/>
        <end position="510"/>
    </location>
</feature>
<dbReference type="GO" id="GO:0009381">
    <property type="term" value="F:excinuclease ABC activity"/>
    <property type="evidence" value="ECO:0007669"/>
    <property type="project" value="UniProtKB-UniRule"/>
</dbReference>
<dbReference type="FunFam" id="1.10.150.20:FF:000005">
    <property type="entry name" value="UvrABC system protein C"/>
    <property type="match status" value="1"/>
</dbReference>
<dbReference type="InterPro" id="IPR010994">
    <property type="entry name" value="RuvA_2-like"/>
</dbReference>
<gene>
    <name evidence="7" type="primary">uvrC</name>
    <name evidence="12" type="ORF">A2140_07865</name>
</gene>
<name>A0A1F6SYJ1_9PROT</name>
<evidence type="ECO:0000256" key="6">
    <source>
        <dbReference type="ARBA" id="ARBA00023236"/>
    </source>
</evidence>
<keyword evidence="5 7" id="KW-0234">DNA repair</keyword>
<dbReference type="InterPro" id="IPR035901">
    <property type="entry name" value="GIY-YIG_endonuc_sf"/>
</dbReference>
<comment type="function">
    <text evidence="7">The UvrABC repair system catalyzes the recognition and processing of DNA lesions. UvrC both incises the 5' and 3' sides of the lesion. The N-terminal half is responsible for the 3' incision and the C-terminal half is responsible for the 5' incision.</text>
</comment>
<evidence type="ECO:0000259" key="10">
    <source>
        <dbReference type="PROSITE" id="PS50164"/>
    </source>
</evidence>
<keyword evidence="6 7" id="KW-0742">SOS response</keyword>
<dbReference type="Pfam" id="PF14520">
    <property type="entry name" value="HHH_5"/>
    <property type="match status" value="1"/>
</dbReference>
<evidence type="ECO:0000256" key="7">
    <source>
        <dbReference type="HAMAP-Rule" id="MF_00203"/>
    </source>
</evidence>
<evidence type="ECO:0000256" key="3">
    <source>
        <dbReference type="ARBA" id="ARBA00022769"/>
    </source>
</evidence>
<dbReference type="Pfam" id="PF22920">
    <property type="entry name" value="UvrC_RNaseH"/>
    <property type="match status" value="1"/>
</dbReference>
<keyword evidence="1 7" id="KW-0963">Cytoplasm</keyword>
<dbReference type="PROSITE" id="PS50164">
    <property type="entry name" value="GIY_YIG"/>
    <property type="match status" value="1"/>
</dbReference>
<dbReference type="InterPro" id="IPR001943">
    <property type="entry name" value="UVR_dom"/>
</dbReference>
<feature type="compositionally biased region" description="Low complexity" evidence="8">
    <location>
        <begin position="454"/>
        <end position="468"/>
    </location>
</feature>
<dbReference type="Pfam" id="PF02151">
    <property type="entry name" value="UVR"/>
    <property type="match status" value="1"/>
</dbReference>
<proteinExistence type="inferred from homology"/>
<dbReference type="NCBIfam" id="TIGR00194">
    <property type="entry name" value="uvrC"/>
    <property type="match status" value="1"/>
</dbReference>
<dbReference type="Pfam" id="PF08459">
    <property type="entry name" value="UvrC_RNaseH_dom"/>
    <property type="match status" value="1"/>
</dbReference>
<dbReference type="GO" id="GO:0005737">
    <property type="term" value="C:cytoplasm"/>
    <property type="evidence" value="ECO:0007669"/>
    <property type="project" value="UniProtKB-SubCell"/>
</dbReference>
<dbReference type="InterPro" id="IPR003583">
    <property type="entry name" value="Hlx-hairpin-Hlx_DNA-bd_motif"/>
</dbReference>
<dbReference type="InterPro" id="IPR004791">
    <property type="entry name" value="UvrC"/>
</dbReference>
<dbReference type="InterPro" id="IPR038476">
    <property type="entry name" value="UvrC_RNase_H_dom_sf"/>
</dbReference>
<dbReference type="Gene3D" id="1.10.150.20">
    <property type="entry name" value="5' to 3' exonuclease, C-terminal subdomain"/>
    <property type="match status" value="1"/>
</dbReference>
<dbReference type="PANTHER" id="PTHR30562:SF1">
    <property type="entry name" value="UVRABC SYSTEM PROTEIN C"/>
    <property type="match status" value="1"/>
</dbReference>
<dbReference type="PANTHER" id="PTHR30562">
    <property type="entry name" value="UVRC/OXIDOREDUCTASE"/>
    <property type="match status" value="1"/>
</dbReference>
<dbReference type="InterPro" id="IPR001162">
    <property type="entry name" value="UvrC_RNase_H_dom"/>
</dbReference>
<evidence type="ECO:0000313" key="12">
    <source>
        <dbReference type="EMBL" id="OGI38012.1"/>
    </source>
</evidence>
<comment type="caution">
    <text evidence="12">The sequence shown here is derived from an EMBL/GenBank/DDBJ whole genome shotgun (WGS) entry which is preliminary data.</text>
</comment>
<keyword evidence="4 7" id="KW-0267">Excision nuclease</keyword>
<dbReference type="EMBL" id="MFSQ01000132">
    <property type="protein sequence ID" value="OGI38012.1"/>
    <property type="molecule type" value="Genomic_DNA"/>
</dbReference>
<protein>
    <recommendedName>
        <fullName evidence="7">UvrABC system protein C</fullName>
        <shortName evidence="7">Protein UvrC</shortName>
    </recommendedName>
    <alternativeName>
        <fullName evidence="7">Excinuclease ABC subunit C</fullName>
    </alternativeName>
</protein>
<feature type="domain" description="UVR" evidence="9">
    <location>
        <begin position="201"/>
        <end position="236"/>
    </location>
</feature>
<dbReference type="GO" id="GO:0009432">
    <property type="term" value="P:SOS response"/>
    <property type="evidence" value="ECO:0007669"/>
    <property type="project" value="UniProtKB-UniRule"/>
</dbReference>
<comment type="subunit">
    <text evidence="7">Interacts with UvrB in an incision complex.</text>
</comment>
<dbReference type="FunFam" id="3.40.1440.10:FF:000001">
    <property type="entry name" value="UvrABC system protein C"/>
    <property type="match status" value="1"/>
</dbReference>
<dbReference type="Gene3D" id="3.40.1440.10">
    <property type="entry name" value="GIY-YIG endonuclease"/>
    <property type="match status" value="1"/>
</dbReference>
<evidence type="ECO:0000256" key="5">
    <source>
        <dbReference type="ARBA" id="ARBA00023204"/>
    </source>
</evidence>
<dbReference type="Pfam" id="PF01541">
    <property type="entry name" value="GIY-YIG"/>
    <property type="match status" value="1"/>
</dbReference>
<dbReference type="GO" id="GO:0009380">
    <property type="term" value="C:excinuclease repair complex"/>
    <property type="evidence" value="ECO:0007669"/>
    <property type="project" value="InterPro"/>
</dbReference>
<dbReference type="HAMAP" id="MF_00203">
    <property type="entry name" value="UvrC"/>
    <property type="match status" value="1"/>
</dbReference>
<evidence type="ECO:0000256" key="8">
    <source>
        <dbReference type="SAM" id="MobiDB-lite"/>
    </source>
</evidence>
<evidence type="ECO:0000256" key="2">
    <source>
        <dbReference type="ARBA" id="ARBA00022763"/>
    </source>
</evidence>
<evidence type="ECO:0000256" key="4">
    <source>
        <dbReference type="ARBA" id="ARBA00022881"/>
    </source>
</evidence>
<dbReference type="STRING" id="1817756.A2140_07865"/>
<dbReference type="InterPro" id="IPR047296">
    <property type="entry name" value="GIY-YIG_UvrC_Cho"/>
</dbReference>
<feature type="region of interest" description="Disordered" evidence="8">
    <location>
        <begin position="445"/>
        <end position="484"/>
    </location>
</feature>
<comment type="subcellular location">
    <subcellularLocation>
        <location evidence="7">Cytoplasm</location>
    </subcellularLocation>
</comment>
<evidence type="ECO:0000256" key="1">
    <source>
        <dbReference type="ARBA" id="ARBA00022490"/>
    </source>
</evidence>
<feature type="domain" description="GIY-YIG" evidence="10">
    <location>
        <begin position="14"/>
        <end position="92"/>
    </location>
</feature>
<evidence type="ECO:0000259" key="11">
    <source>
        <dbReference type="PROSITE" id="PS50165"/>
    </source>
</evidence>
<dbReference type="GO" id="GO:0003677">
    <property type="term" value="F:DNA binding"/>
    <property type="evidence" value="ECO:0007669"/>
    <property type="project" value="UniProtKB-UniRule"/>
</dbReference>
<organism evidence="12 13">
    <name type="scientific">Candidatus Muproteobacteria bacterium RBG_16_62_13</name>
    <dbReference type="NCBI Taxonomy" id="1817756"/>
    <lineage>
        <taxon>Bacteria</taxon>
        <taxon>Pseudomonadati</taxon>
        <taxon>Pseudomonadota</taxon>
        <taxon>Candidatus Muproteobacteria</taxon>
    </lineage>
</organism>
<dbReference type="GO" id="GO:0006289">
    <property type="term" value="P:nucleotide-excision repair"/>
    <property type="evidence" value="ECO:0007669"/>
    <property type="project" value="UniProtKB-UniRule"/>
</dbReference>
<reference evidence="12 13" key="1">
    <citation type="journal article" date="2016" name="Nat. Commun.">
        <title>Thousands of microbial genomes shed light on interconnected biogeochemical processes in an aquifer system.</title>
        <authorList>
            <person name="Anantharaman K."/>
            <person name="Brown C.T."/>
            <person name="Hug L.A."/>
            <person name="Sharon I."/>
            <person name="Castelle C.J."/>
            <person name="Probst A.J."/>
            <person name="Thomas B.C."/>
            <person name="Singh A."/>
            <person name="Wilkins M.J."/>
            <person name="Karaoz U."/>
            <person name="Brodie E.L."/>
            <person name="Williams K.H."/>
            <person name="Hubbard S.S."/>
            <person name="Banfield J.F."/>
        </authorList>
    </citation>
    <scope>NUCLEOTIDE SEQUENCE [LARGE SCALE GENOMIC DNA]</scope>
</reference>
<dbReference type="SUPFAM" id="SSF47781">
    <property type="entry name" value="RuvA domain 2-like"/>
    <property type="match status" value="1"/>
</dbReference>